<accession>A0A6V7UWY8</accession>
<gene>
    <name evidence="10" type="ORF">MENT_LOCUS18428</name>
</gene>
<evidence type="ECO:0000259" key="9">
    <source>
        <dbReference type="Pfam" id="PF10513"/>
    </source>
</evidence>
<comment type="similarity">
    <text evidence="2 6">Belongs to the enhancer of polycomb family.</text>
</comment>
<comment type="subcellular location">
    <subcellularLocation>
        <location evidence="1 6">Nucleus</location>
    </subcellularLocation>
</comment>
<keyword evidence="7" id="KW-0175">Coiled coil</keyword>
<protein>
    <recommendedName>
        <fullName evidence="6">Enhancer of polycomb-like protein</fullName>
    </recommendedName>
</protein>
<dbReference type="AlphaFoldDB" id="A0A6V7UWY8"/>
<evidence type="ECO:0000256" key="2">
    <source>
        <dbReference type="ARBA" id="ARBA00008035"/>
    </source>
</evidence>
<feature type="domain" description="Enhancer of polycomb-like N-terminal" evidence="9">
    <location>
        <begin position="37"/>
        <end position="150"/>
    </location>
</feature>
<organism evidence="10 11">
    <name type="scientific">Meloidogyne enterolobii</name>
    <name type="common">Root-knot nematode worm</name>
    <name type="synonym">Meloidogyne mayaguensis</name>
    <dbReference type="NCBI Taxonomy" id="390850"/>
    <lineage>
        <taxon>Eukaryota</taxon>
        <taxon>Metazoa</taxon>
        <taxon>Ecdysozoa</taxon>
        <taxon>Nematoda</taxon>
        <taxon>Chromadorea</taxon>
        <taxon>Rhabditida</taxon>
        <taxon>Tylenchina</taxon>
        <taxon>Tylenchomorpha</taxon>
        <taxon>Tylenchoidea</taxon>
        <taxon>Meloidogynidae</taxon>
        <taxon>Meloidogyninae</taxon>
        <taxon>Meloidogyne</taxon>
    </lineage>
</organism>
<keyword evidence="3 6" id="KW-0805">Transcription regulation</keyword>
<sequence>MSSSAKFGFRPRALDVTRRLPIRIRKCRKRSPKIKRTVATAPTGMEKEEEMESHLQQAILAQKATSAGDSVKNHVIPTPKVTSLRDDEYNRIYPQDRGFQKNKKLIVFNDYVPFFLAQSSYNADSEDEEWLNSRRNITIDDFEHIIEKLEISSQNDIIRPRNARALLSRYDFGLVDDVYDYWLQKRQKAASSKKHPCPRLLSKIYSEISNSTRRDDSKSITNPYIAFRRRLDKVQTRKKQRTELSTYEKLLQINFVMKRSIVLTGIMAQREKLKKVLFDSEFDLFKMKILGLQREKGRKEEKNEEEKLERIQEEIQQQQPSTSGINDSEFILLKQQQQSSSRRNSSNLDFIKDDKTIQRNIELWNSATLITSTTLSLPTTSGDDSSELEKIAATDSNSIIDGRYQFKRKHGCRYNAPTPRNLLNERQQHLSMLNDELSTFRCFSARFTQEVCNEPVNEAPTQRLRGFVGRRIGRGGRQIIDLFYLPSNSSTPPPLLPPPTNSRNTERISSAKNV</sequence>
<dbReference type="Pfam" id="PF10513">
    <property type="entry name" value="EPL1"/>
    <property type="match status" value="1"/>
</dbReference>
<evidence type="ECO:0000256" key="1">
    <source>
        <dbReference type="ARBA" id="ARBA00004123"/>
    </source>
</evidence>
<name>A0A6V7UWY8_MELEN</name>
<comment type="caution">
    <text evidence="10">The sequence shown here is derived from an EMBL/GenBank/DDBJ whole genome shotgun (WGS) entry which is preliminary data.</text>
</comment>
<evidence type="ECO:0000256" key="3">
    <source>
        <dbReference type="ARBA" id="ARBA00023015"/>
    </source>
</evidence>
<keyword evidence="5 6" id="KW-0539">Nucleus</keyword>
<proteinExistence type="inferred from homology"/>
<dbReference type="InterPro" id="IPR019542">
    <property type="entry name" value="Enhancer_polycomb-like_N"/>
</dbReference>
<evidence type="ECO:0000256" key="4">
    <source>
        <dbReference type="ARBA" id="ARBA00023163"/>
    </source>
</evidence>
<reference evidence="10 11" key="1">
    <citation type="submission" date="2020-08" db="EMBL/GenBank/DDBJ databases">
        <authorList>
            <person name="Koutsovoulos G."/>
            <person name="Danchin GJ E."/>
        </authorList>
    </citation>
    <scope>NUCLEOTIDE SEQUENCE [LARGE SCALE GENOMIC DNA]</scope>
</reference>
<evidence type="ECO:0000256" key="6">
    <source>
        <dbReference type="RuleBase" id="RU361124"/>
    </source>
</evidence>
<feature type="compositionally biased region" description="Pro residues" evidence="8">
    <location>
        <begin position="491"/>
        <end position="500"/>
    </location>
</feature>
<keyword evidence="4 6" id="KW-0804">Transcription</keyword>
<evidence type="ECO:0000256" key="7">
    <source>
        <dbReference type="SAM" id="Coils"/>
    </source>
</evidence>
<evidence type="ECO:0000256" key="5">
    <source>
        <dbReference type="ARBA" id="ARBA00023242"/>
    </source>
</evidence>
<dbReference type="GO" id="GO:0006357">
    <property type="term" value="P:regulation of transcription by RNA polymerase II"/>
    <property type="evidence" value="ECO:0007669"/>
    <property type="project" value="InterPro"/>
</dbReference>
<dbReference type="PANTHER" id="PTHR14898">
    <property type="entry name" value="ENHANCER OF POLYCOMB"/>
    <property type="match status" value="1"/>
</dbReference>
<evidence type="ECO:0000256" key="8">
    <source>
        <dbReference type="SAM" id="MobiDB-lite"/>
    </source>
</evidence>
<feature type="coiled-coil region" evidence="7">
    <location>
        <begin position="289"/>
        <end position="318"/>
    </location>
</feature>
<dbReference type="GO" id="GO:0005634">
    <property type="term" value="C:nucleus"/>
    <property type="evidence" value="ECO:0007669"/>
    <property type="project" value="UniProtKB-SubCell"/>
</dbReference>
<evidence type="ECO:0000313" key="10">
    <source>
        <dbReference type="EMBL" id="CAD2167151.1"/>
    </source>
</evidence>
<dbReference type="InterPro" id="IPR024943">
    <property type="entry name" value="Enhancer_polycomb"/>
</dbReference>
<dbReference type="EMBL" id="CAJEWN010000124">
    <property type="protein sequence ID" value="CAD2167151.1"/>
    <property type="molecule type" value="Genomic_DNA"/>
</dbReference>
<feature type="region of interest" description="Disordered" evidence="8">
    <location>
        <begin position="488"/>
        <end position="514"/>
    </location>
</feature>
<dbReference type="OrthoDB" id="435275at2759"/>
<dbReference type="Proteomes" id="UP000580250">
    <property type="component" value="Unassembled WGS sequence"/>
</dbReference>
<evidence type="ECO:0000313" key="11">
    <source>
        <dbReference type="Proteomes" id="UP000580250"/>
    </source>
</evidence>
<dbReference type="GO" id="GO:0035267">
    <property type="term" value="C:NuA4 histone acetyltransferase complex"/>
    <property type="evidence" value="ECO:0007669"/>
    <property type="project" value="InterPro"/>
</dbReference>